<dbReference type="GO" id="GO:0004252">
    <property type="term" value="F:serine-type endopeptidase activity"/>
    <property type="evidence" value="ECO:0007669"/>
    <property type="project" value="UniProtKB-EC"/>
</dbReference>
<evidence type="ECO:0000256" key="3">
    <source>
        <dbReference type="ARBA" id="ARBA00022801"/>
    </source>
</evidence>
<evidence type="ECO:0000313" key="9">
    <source>
        <dbReference type="Proteomes" id="UP000001661"/>
    </source>
</evidence>
<dbReference type="CDD" id="cd07560">
    <property type="entry name" value="Peptidase_S41_CPP"/>
    <property type="match status" value="1"/>
</dbReference>
<dbReference type="PANTHER" id="PTHR32060:SF30">
    <property type="entry name" value="CARBOXY-TERMINAL PROCESSING PROTEASE CTPA"/>
    <property type="match status" value="1"/>
</dbReference>
<dbReference type="Proteomes" id="UP000001661">
    <property type="component" value="Chromosome"/>
</dbReference>
<dbReference type="InterPro" id="IPR036034">
    <property type="entry name" value="PDZ_sf"/>
</dbReference>
<dbReference type="NCBIfam" id="TIGR00225">
    <property type="entry name" value="prc"/>
    <property type="match status" value="1"/>
</dbReference>
<dbReference type="Pfam" id="PF03572">
    <property type="entry name" value="Peptidase_S41"/>
    <property type="match status" value="1"/>
</dbReference>
<dbReference type="GO" id="GO:0030288">
    <property type="term" value="C:outer membrane-bounded periplasmic space"/>
    <property type="evidence" value="ECO:0007669"/>
    <property type="project" value="TreeGrafter"/>
</dbReference>
<dbReference type="Pfam" id="PF22694">
    <property type="entry name" value="CtpB_N-like"/>
    <property type="match status" value="1"/>
</dbReference>
<gene>
    <name evidence="8" type="ordered locus">Acear_0285</name>
</gene>
<evidence type="ECO:0000256" key="5">
    <source>
        <dbReference type="RuleBase" id="RU004404"/>
    </source>
</evidence>
<evidence type="ECO:0000256" key="6">
    <source>
        <dbReference type="SAM" id="Coils"/>
    </source>
</evidence>
<organism evidence="8 9">
    <name type="scientific">Acetohalobium arabaticum (strain ATCC 49924 / DSM 5501 / Z-7288)</name>
    <dbReference type="NCBI Taxonomy" id="574087"/>
    <lineage>
        <taxon>Bacteria</taxon>
        <taxon>Bacillati</taxon>
        <taxon>Bacillota</taxon>
        <taxon>Clostridia</taxon>
        <taxon>Halanaerobiales</taxon>
        <taxon>Halobacteroidaceae</taxon>
        <taxon>Acetohalobium</taxon>
    </lineage>
</organism>
<dbReference type="CDD" id="cd06782">
    <property type="entry name" value="cpPDZ_CPP-like"/>
    <property type="match status" value="1"/>
</dbReference>
<dbReference type="RefSeq" id="WP_013277280.1">
    <property type="nucleotide sequence ID" value="NC_014378.1"/>
</dbReference>
<dbReference type="PANTHER" id="PTHR32060">
    <property type="entry name" value="TAIL-SPECIFIC PROTEASE"/>
    <property type="match status" value="1"/>
</dbReference>
<evidence type="ECO:0000256" key="4">
    <source>
        <dbReference type="ARBA" id="ARBA00022825"/>
    </source>
</evidence>
<sequence length="405" mass="44959">MFKRWGKLVGIVTLITLILGAGVLGFFIRGVQADDYLLAEEMPQKFKIFENVLTIVQRYYVKEVELDKLLTGAIKGMLNSLEDPYTRYLSKEDYEDMQMNFEGEFGGIGIVVTMRHEELTIVSPIEGTPGSKADLQAGDIITQIDGESTEGMTIKKAVSLMKGEPGTEVILTIEREKDEEKEPEVIEVSITRAMIEVPYVESEIKEEGIGYIRIAQFAEEVGADVQQELKKLEEQNAEAVILDLRNNPGGMLKEAVKVASSFIPNGPVVHIKERNGEQETLLVSSEIKPSEHPLVVLVNEGSASASEIIAGAVQDTDNGVVMGNQTFGKGVVQSVIPLDDGSALKLTTARYYTPDERYINETGIEPDIKVEYDPDDTEQDEQLQRAIKYLKKKIKEQQEELKPAS</sequence>
<dbReference type="InterPro" id="IPR029045">
    <property type="entry name" value="ClpP/crotonase-like_dom_sf"/>
</dbReference>
<dbReference type="Gene3D" id="2.30.42.10">
    <property type="match status" value="1"/>
</dbReference>
<dbReference type="InterPro" id="IPR001478">
    <property type="entry name" value="PDZ"/>
</dbReference>
<dbReference type="InterPro" id="IPR005151">
    <property type="entry name" value="Tail-specific_protease"/>
</dbReference>
<keyword evidence="9" id="KW-1185">Reference proteome</keyword>
<dbReference type="GO" id="GO:0007165">
    <property type="term" value="P:signal transduction"/>
    <property type="evidence" value="ECO:0007669"/>
    <property type="project" value="TreeGrafter"/>
</dbReference>
<dbReference type="HOGENOM" id="CLU_017295_3_2_9"/>
<evidence type="ECO:0000256" key="2">
    <source>
        <dbReference type="ARBA" id="ARBA00022670"/>
    </source>
</evidence>
<dbReference type="SUPFAM" id="SSF50156">
    <property type="entry name" value="PDZ domain-like"/>
    <property type="match status" value="1"/>
</dbReference>
<proteinExistence type="inferred from homology"/>
<dbReference type="GO" id="GO:0006508">
    <property type="term" value="P:proteolysis"/>
    <property type="evidence" value="ECO:0007669"/>
    <property type="project" value="UniProtKB-KW"/>
</dbReference>
<keyword evidence="2 5" id="KW-0645">Protease</keyword>
<dbReference type="AlphaFoldDB" id="D9QU41"/>
<dbReference type="eggNOG" id="COG0793">
    <property type="taxonomic scope" value="Bacteria"/>
</dbReference>
<reference evidence="8 9" key="1">
    <citation type="journal article" date="2010" name="Stand. Genomic Sci.">
        <title>Complete genome sequence of Acetohalobium arabaticum type strain (Z-7288).</title>
        <authorList>
            <person name="Sikorski J."/>
            <person name="Lapidus A."/>
            <person name="Chertkov O."/>
            <person name="Lucas S."/>
            <person name="Copeland A."/>
            <person name="Glavina Del Rio T."/>
            <person name="Nolan M."/>
            <person name="Tice H."/>
            <person name="Cheng J.F."/>
            <person name="Han C."/>
            <person name="Brambilla E."/>
            <person name="Pitluck S."/>
            <person name="Liolios K."/>
            <person name="Ivanova N."/>
            <person name="Mavromatis K."/>
            <person name="Mikhailova N."/>
            <person name="Pati A."/>
            <person name="Bruce D."/>
            <person name="Detter C."/>
            <person name="Tapia R."/>
            <person name="Goodwin L."/>
            <person name="Chen A."/>
            <person name="Palaniappan K."/>
            <person name="Land M."/>
            <person name="Hauser L."/>
            <person name="Chang Y.J."/>
            <person name="Jeffries C.D."/>
            <person name="Rohde M."/>
            <person name="Goker M."/>
            <person name="Spring S."/>
            <person name="Woyke T."/>
            <person name="Bristow J."/>
            <person name="Eisen J.A."/>
            <person name="Markowitz V."/>
            <person name="Hugenholtz P."/>
            <person name="Kyrpides N.C."/>
            <person name="Klenk H.P."/>
        </authorList>
    </citation>
    <scope>NUCLEOTIDE SEQUENCE [LARGE SCALE GENOMIC DNA]</scope>
    <source>
        <strain evidence="9">ATCC 49924 / DSM 5501 / Z-7288</strain>
    </source>
</reference>
<keyword evidence="4 5" id="KW-0720">Serine protease</keyword>
<dbReference type="PROSITE" id="PS50106">
    <property type="entry name" value="PDZ"/>
    <property type="match status" value="1"/>
</dbReference>
<dbReference type="InterPro" id="IPR055210">
    <property type="entry name" value="CtpA/B_N"/>
</dbReference>
<dbReference type="Gene3D" id="3.90.226.10">
    <property type="entry name" value="2-enoyl-CoA Hydratase, Chain A, domain 1"/>
    <property type="match status" value="1"/>
</dbReference>
<evidence type="ECO:0000259" key="7">
    <source>
        <dbReference type="PROSITE" id="PS50106"/>
    </source>
</evidence>
<feature type="domain" description="PDZ" evidence="7">
    <location>
        <begin position="94"/>
        <end position="176"/>
    </location>
</feature>
<dbReference type="FunFam" id="2.30.42.10:FF:000063">
    <property type="entry name" value="Peptidase, S41 family"/>
    <property type="match status" value="1"/>
</dbReference>
<dbReference type="EMBL" id="CP002105">
    <property type="protein sequence ID" value="ADL11834.1"/>
    <property type="molecule type" value="Genomic_DNA"/>
</dbReference>
<dbReference type="Gene3D" id="3.30.750.44">
    <property type="match status" value="1"/>
</dbReference>
<dbReference type="SMART" id="SM00245">
    <property type="entry name" value="TSPc"/>
    <property type="match status" value="1"/>
</dbReference>
<dbReference type="STRING" id="574087.Acear_0285"/>
<dbReference type="EC" id="3.4.21.102" evidence="8"/>
<name>D9QU41_ACEAZ</name>
<feature type="coiled-coil region" evidence="6">
    <location>
        <begin position="215"/>
        <end position="242"/>
    </location>
</feature>
<dbReference type="InterPro" id="IPR041489">
    <property type="entry name" value="PDZ_6"/>
</dbReference>
<comment type="similarity">
    <text evidence="1 5">Belongs to the peptidase S41A family.</text>
</comment>
<accession>D9QU41</accession>
<dbReference type="KEGG" id="aar:Acear_0285"/>
<protein>
    <submittedName>
        <fullName evidence="8">Carboxyl-terminal protease</fullName>
        <ecNumber evidence="8">3.4.21.102</ecNumber>
    </submittedName>
</protein>
<dbReference type="MEROPS" id="S41.004"/>
<evidence type="ECO:0000256" key="1">
    <source>
        <dbReference type="ARBA" id="ARBA00009179"/>
    </source>
</evidence>
<dbReference type="Pfam" id="PF17820">
    <property type="entry name" value="PDZ_6"/>
    <property type="match status" value="1"/>
</dbReference>
<evidence type="ECO:0000313" key="8">
    <source>
        <dbReference type="EMBL" id="ADL11834.1"/>
    </source>
</evidence>
<dbReference type="SUPFAM" id="SSF52096">
    <property type="entry name" value="ClpP/crotonase"/>
    <property type="match status" value="1"/>
</dbReference>
<keyword evidence="6" id="KW-0175">Coiled coil</keyword>
<keyword evidence="3 5" id="KW-0378">Hydrolase</keyword>
<dbReference type="OrthoDB" id="9812068at2"/>
<dbReference type="SMART" id="SM00228">
    <property type="entry name" value="PDZ"/>
    <property type="match status" value="1"/>
</dbReference>
<dbReference type="InterPro" id="IPR004447">
    <property type="entry name" value="Peptidase_S41A"/>
</dbReference>